<protein>
    <submittedName>
        <fullName evidence="1">Uncharacterized protein</fullName>
    </submittedName>
</protein>
<dbReference type="RefSeq" id="WP_281367194.1">
    <property type="nucleotide sequence ID" value="NZ_BAABEF010000001.1"/>
</dbReference>
<evidence type="ECO:0000313" key="2">
    <source>
        <dbReference type="Proteomes" id="UP000582231"/>
    </source>
</evidence>
<proteinExistence type="predicted"/>
<dbReference type="Proteomes" id="UP000582231">
    <property type="component" value="Unassembled WGS sequence"/>
</dbReference>
<gene>
    <name evidence="1" type="ORF">BJ958_003910</name>
</gene>
<keyword evidence="2" id="KW-1185">Reference proteome</keyword>
<name>A0A852RWX7_9ACTN</name>
<reference evidence="1 2" key="1">
    <citation type="submission" date="2020-07" db="EMBL/GenBank/DDBJ databases">
        <title>Sequencing the genomes of 1000 actinobacteria strains.</title>
        <authorList>
            <person name="Klenk H.-P."/>
        </authorList>
    </citation>
    <scope>NUCLEOTIDE SEQUENCE [LARGE SCALE GENOMIC DNA]</scope>
    <source>
        <strain evidence="1 2">DSM 19082</strain>
    </source>
</reference>
<organism evidence="1 2">
    <name type="scientific">Nocardioides kongjuensis</name>
    <dbReference type="NCBI Taxonomy" id="349522"/>
    <lineage>
        <taxon>Bacteria</taxon>
        <taxon>Bacillati</taxon>
        <taxon>Actinomycetota</taxon>
        <taxon>Actinomycetes</taxon>
        <taxon>Propionibacteriales</taxon>
        <taxon>Nocardioidaceae</taxon>
        <taxon>Nocardioides</taxon>
    </lineage>
</organism>
<dbReference type="EMBL" id="JACCBF010000001">
    <property type="protein sequence ID" value="NYD32364.1"/>
    <property type="molecule type" value="Genomic_DNA"/>
</dbReference>
<accession>A0A852RWX7</accession>
<comment type="caution">
    <text evidence="1">The sequence shown here is derived from an EMBL/GenBank/DDBJ whole genome shotgun (WGS) entry which is preliminary data.</text>
</comment>
<dbReference type="AlphaFoldDB" id="A0A852RWX7"/>
<evidence type="ECO:0000313" key="1">
    <source>
        <dbReference type="EMBL" id="NYD32364.1"/>
    </source>
</evidence>
<sequence>MRLPVTTLDSVLSAVEEALLGTGARRIWIEQEDAELCVVAEFDR</sequence>